<sequence length="130" mass="14037">MEAKIKELKDQLARSTSKVAKMKEDAFAQGREEGFSAGDAVGTIVGRAQGRENSFGLPIVEIKAANFVNDGFEKCKAQITKLQGLASGFDLSVLDPSLDNNLEPYPEVAEDDPLPDEFDALIADVENMTS</sequence>
<dbReference type="EMBL" id="JACGWJ010000008">
    <property type="protein sequence ID" value="KAL0404045.1"/>
    <property type="molecule type" value="Genomic_DNA"/>
</dbReference>
<protein>
    <submittedName>
        <fullName evidence="1">Uncharacterized protein</fullName>
    </submittedName>
</protein>
<reference evidence="1" key="1">
    <citation type="submission" date="2020-06" db="EMBL/GenBank/DDBJ databases">
        <authorList>
            <person name="Li T."/>
            <person name="Hu X."/>
            <person name="Zhang T."/>
            <person name="Song X."/>
            <person name="Zhang H."/>
            <person name="Dai N."/>
            <person name="Sheng W."/>
            <person name="Hou X."/>
            <person name="Wei L."/>
        </authorList>
    </citation>
    <scope>NUCLEOTIDE SEQUENCE</scope>
    <source>
        <strain evidence="1">G02</strain>
        <tissue evidence="1">Leaf</tissue>
    </source>
</reference>
<name>A0AAW2TGW3_SESRA</name>
<dbReference type="AlphaFoldDB" id="A0AAW2TGW3"/>
<evidence type="ECO:0000313" key="1">
    <source>
        <dbReference type="EMBL" id="KAL0404045.1"/>
    </source>
</evidence>
<proteinExistence type="predicted"/>
<accession>A0AAW2TGW3</accession>
<comment type="caution">
    <text evidence="1">The sequence shown here is derived from an EMBL/GenBank/DDBJ whole genome shotgun (WGS) entry which is preliminary data.</text>
</comment>
<reference evidence="1" key="2">
    <citation type="journal article" date="2024" name="Plant">
        <title>Genomic evolution and insights into agronomic trait innovations of Sesamum species.</title>
        <authorList>
            <person name="Miao H."/>
            <person name="Wang L."/>
            <person name="Qu L."/>
            <person name="Liu H."/>
            <person name="Sun Y."/>
            <person name="Le M."/>
            <person name="Wang Q."/>
            <person name="Wei S."/>
            <person name="Zheng Y."/>
            <person name="Lin W."/>
            <person name="Duan Y."/>
            <person name="Cao H."/>
            <person name="Xiong S."/>
            <person name="Wang X."/>
            <person name="Wei L."/>
            <person name="Li C."/>
            <person name="Ma Q."/>
            <person name="Ju M."/>
            <person name="Zhao R."/>
            <person name="Li G."/>
            <person name="Mu C."/>
            <person name="Tian Q."/>
            <person name="Mei H."/>
            <person name="Zhang T."/>
            <person name="Gao T."/>
            <person name="Zhang H."/>
        </authorList>
    </citation>
    <scope>NUCLEOTIDE SEQUENCE</scope>
    <source>
        <strain evidence="1">G02</strain>
    </source>
</reference>
<gene>
    <name evidence="1" type="ORF">Sradi_2045300</name>
</gene>
<organism evidence="1">
    <name type="scientific">Sesamum radiatum</name>
    <name type="common">Black benniseed</name>
    <dbReference type="NCBI Taxonomy" id="300843"/>
    <lineage>
        <taxon>Eukaryota</taxon>
        <taxon>Viridiplantae</taxon>
        <taxon>Streptophyta</taxon>
        <taxon>Embryophyta</taxon>
        <taxon>Tracheophyta</taxon>
        <taxon>Spermatophyta</taxon>
        <taxon>Magnoliopsida</taxon>
        <taxon>eudicotyledons</taxon>
        <taxon>Gunneridae</taxon>
        <taxon>Pentapetalae</taxon>
        <taxon>asterids</taxon>
        <taxon>lamiids</taxon>
        <taxon>Lamiales</taxon>
        <taxon>Pedaliaceae</taxon>
        <taxon>Sesamum</taxon>
    </lineage>
</organism>